<dbReference type="InterPro" id="IPR039261">
    <property type="entry name" value="FNR_nucleotide-bd"/>
</dbReference>
<dbReference type="eggNOG" id="COG2375">
    <property type="taxonomic scope" value="Bacteria"/>
</dbReference>
<feature type="domain" description="FAD-binding FR-type" evidence="1">
    <location>
        <begin position="10"/>
        <end position="148"/>
    </location>
</feature>
<organism evidence="2 3">
    <name type="scientific">Segniliparus rotundus (strain ATCC BAA-972 / CDC 1076 / CIP 108378 / DSM 44985 / JCM 13578)</name>
    <dbReference type="NCBI Taxonomy" id="640132"/>
    <lineage>
        <taxon>Bacteria</taxon>
        <taxon>Bacillati</taxon>
        <taxon>Actinomycetota</taxon>
        <taxon>Actinomycetes</taxon>
        <taxon>Mycobacteriales</taxon>
        <taxon>Segniliparaceae</taxon>
        <taxon>Segniliparus</taxon>
    </lineage>
</organism>
<dbReference type="InterPro" id="IPR007037">
    <property type="entry name" value="SIP_rossman_dom"/>
</dbReference>
<dbReference type="Proteomes" id="UP000002247">
    <property type="component" value="Chromosome"/>
</dbReference>
<gene>
    <name evidence="2" type="ordered locus">Srot_1315</name>
</gene>
<dbReference type="PROSITE" id="PS51384">
    <property type="entry name" value="FAD_FR"/>
    <property type="match status" value="1"/>
</dbReference>
<accession>D6ZFQ9</accession>
<dbReference type="CDD" id="cd06193">
    <property type="entry name" value="siderophore_interacting"/>
    <property type="match status" value="1"/>
</dbReference>
<proteinExistence type="predicted"/>
<dbReference type="Pfam" id="PF08021">
    <property type="entry name" value="FAD_binding_9"/>
    <property type="match status" value="1"/>
</dbReference>
<name>D6ZFQ9_SEGRD</name>
<reference evidence="2 3" key="1">
    <citation type="journal article" date="2010" name="Stand. Genomic Sci.">
        <title>Complete genome sequence of Segniliparus rotundus type strain (CDC 1076).</title>
        <authorList>
            <person name="Sikorski J."/>
            <person name="Lapidus A."/>
            <person name="Copeland A."/>
            <person name="Misra M."/>
            <person name="Glavina Del Rio T."/>
            <person name="Nolan M."/>
            <person name="Lucas S."/>
            <person name="Chen F."/>
            <person name="Tice H."/>
            <person name="Cheng J.F."/>
            <person name="Jando M."/>
            <person name="Schneider S."/>
            <person name="Bruce D."/>
            <person name="Goodwin L."/>
            <person name="Pitluck S."/>
            <person name="Liolios K."/>
            <person name="Mikhailova N."/>
            <person name="Pati A."/>
            <person name="Ivanova N."/>
            <person name="Mavromatis K."/>
            <person name="Chen A."/>
            <person name="Palaniappan K."/>
            <person name="Chertkov O."/>
            <person name="Land M."/>
            <person name="Hauser L."/>
            <person name="Chang Y.J."/>
            <person name="Jeffries C.D."/>
            <person name="Brettin T."/>
            <person name="Detter J.C."/>
            <person name="Han C."/>
            <person name="Rohde M."/>
            <person name="Goker M."/>
            <person name="Bristow J."/>
            <person name="Eisen J.A."/>
            <person name="Markowitz V."/>
            <person name="Hugenholtz P."/>
            <person name="Kyrpides N.C."/>
            <person name="Klenk H.P."/>
        </authorList>
    </citation>
    <scope>NUCLEOTIDE SEQUENCE [LARGE SCALE GENOMIC DNA]</scope>
    <source>
        <strain evidence="3">ATCC BAA-972 / CDC 1076 / CIP 108378 / DSM 44985 / JCM 13578</strain>
    </source>
</reference>
<dbReference type="InterPro" id="IPR017927">
    <property type="entry name" value="FAD-bd_FR_type"/>
</dbReference>
<evidence type="ECO:0000313" key="2">
    <source>
        <dbReference type="EMBL" id="ADG97783.1"/>
    </source>
</evidence>
<dbReference type="HOGENOM" id="CLU_040923_2_0_11"/>
<sequence>MNHPIKPTSPSVLRLSVLRKTQISPNMLRLTFGGADLDRFTPSGADQWFRMFFLREGQRELWLPSTASHLWYAQYLATSQKNRAWVRNYTVRAFRNGEAPEMDVDMVSHGAAADGEEGGPASRWAARVEPGDPVGVLDQGRYYNPPADATEQLLVSDESGLPAIMGIIESGGKLPTRAFVEVPDAADAQPLPKGSSHIEITWLPRKDPHARPGQAALEALKSASRPDSSCYAFAVGEQALATSARRYLVNEAGLPKSRVTFVGYWRFGQKGHG</sequence>
<dbReference type="SUPFAM" id="SSF63380">
    <property type="entry name" value="Riboflavin synthase domain-like"/>
    <property type="match status" value="1"/>
</dbReference>
<keyword evidence="3" id="KW-1185">Reference proteome</keyword>
<protein>
    <submittedName>
        <fullName evidence="2">Siderophore-interacting protein</fullName>
    </submittedName>
</protein>
<dbReference type="Gene3D" id="3.40.50.80">
    <property type="entry name" value="Nucleotide-binding domain of ferredoxin-NADP reductase (FNR) module"/>
    <property type="match status" value="1"/>
</dbReference>
<dbReference type="Gene3D" id="2.40.30.10">
    <property type="entry name" value="Translation factors"/>
    <property type="match status" value="1"/>
</dbReference>
<dbReference type="OrthoDB" id="3291337at2"/>
<dbReference type="PANTHER" id="PTHR30157:SF0">
    <property type="entry name" value="NADPH-DEPENDENT FERRIC-CHELATE REDUCTASE"/>
    <property type="match status" value="1"/>
</dbReference>
<dbReference type="EMBL" id="CP001958">
    <property type="protein sequence ID" value="ADG97783.1"/>
    <property type="molecule type" value="Genomic_DNA"/>
</dbReference>
<dbReference type="STRING" id="640132.Srot_1315"/>
<dbReference type="Pfam" id="PF04954">
    <property type="entry name" value="SIP"/>
    <property type="match status" value="1"/>
</dbReference>
<dbReference type="KEGG" id="srt:Srot_1315"/>
<dbReference type="GO" id="GO:0016491">
    <property type="term" value="F:oxidoreductase activity"/>
    <property type="evidence" value="ECO:0007669"/>
    <property type="project" value="InterPro"/>
</dbReference>
<dbReference type="InterPro" id="IPR017938">
    <property type="entry name" value="Riboflavin_synthase-like_b-brl"/>
</dbReference>
<dbReference type="RefSeq" id="WP_013138237.1">
    <property type="nucleotide sequence ID" value="NC_014168.1"/>
</dbReference>
<dbReference type="InterPro" id="IPR039374">
    <property type="entry name" value="SIP_fam"/>
</dbReference>
<evidence type="ECO:0000313" key="3">
    <source>
        <dbReference type="Proteomes" id="UP000002247"/>
    </source>
</evidence>
<dbReference type="PANTHER" id="PTHR30157">
    <property type="entry name" value="FERRIC REDUCTASE, NADPH-DEPENDENT"/>
    <property type="match status" value="1"/>
</dbReference>
<dbReference type="AlphaFoldDB" id="D6ZFQ9"/>
<dbReference type="InterPro" id="IPR013113">
    <property type="entry name" value="SIP_FAD-bd"/>
</dbReference>
<evidence type="ECO:0000259" key="1">
    <source>
        <dbReference type="PROSITE" id="PS51384"/>
    </source>
</evidence>